<proteinExistence type="predicted"/>
<gene>
    <name evidence="3" type="ORF">SASPL_152317</name>
</gene>
<dbReference type="GO" id="GO:0007165">
    <property type="term" value="P:signal transduction"/>
    <property type="evidence" value="ECO:0007669"/>
    <property type="project" value="InterPro"/>
</dbReference>
<dbReference type="Pfam" id="PF03822">
    <property type="entry name" value="NAF"/>
    <property type="match status" value="1"/>
</dbReference>
<accession>A0A8X8YZX7</accession>
<protein>
    <recommendedName>
        <fullName evidence="2">NAF domain-containing protein</fullName>
    </recommendedName>
</protein>
<evidence type="ECO:0000256" key="1">
    <source>
        <dbReference type="SAM" id="MobiDB-lite"/>
    </source>
</evidence>
<feature type="compositionally biased region" description="Basic and acidic residues" evidence="1">
    <location>
        <begin position="68"/>
        <end position="79"/>
    </location>
</feature>
<reference evidence="3" key="1">
    <citation type="submission" date="2018-01" db="EMBL/GenBank/DDBJ databases">
        <authorList>
            <person name="Mao J.F."/>
        </authorList>
    </citation>
    <scope>NUCLEOTIDE SEQUENCE</scope>
    <source>
        <strain evidence="3">Huo1</strain>
        <tissue evidence="3">Leaf</tissue>
    </source>
</reference>
<feature type="region of interest" description="Disordered" evidence="1">
    <location>
        <begin position="68"/>
        <end position="101"/>
    </location>
</feature>
<reference evidence="3" key="2">
    <citation type="submission" date="2020-08" db="EMBL/GenBank/DDBJ databases">
        <title>Plant Genome Project.</title>
        <authorList>
            <person name="Zhang R.-G."/>
        </authorList>
    </citation>
    <scope>NUCLEOTIDE SEQUENCE</scope>
    <source>
        <strain evidence="3">Huo1</strain>
        <tissue evidence="3">Leaf</tissue>
    </source>
</reference>
<dbReference type="AlphaFoldDB" id="A0A8X8YZX7"/>
<evidence type="ECO:0000313" key="3">
    <source>
        <dbReference type="EMBL" id="KAG6387132.1"/>
    </source>
</evidence>
<dbReference type="EMBL" id="PNBA02000021">
    <property type="protein sequence ID" value="KAG6387132.1"/>
    <property type="molecule type" value="Genomic_DNA"/>
</dbReference>
<evidence type="ECO:0000313" key="4">
    <source>
        <dbReference type="Proteomes" id="UP000298416"/>
    </source>
</evidence>
<dbReference type="Proteomes" id="UP000298416">
    <property type="component" value="Unassembled WGS sequence"/>
</dbReference>
<dbReference type="PROSITE" id="PS50816">
    <property type="entry name" value="NAF"/>
    <property type="match status" value="1"/>
</dbReference>
<dbReference type="Gene3D" id="3.30.310.80">
    <property type="entry name" value="Kinase associated domain 1, KA1"/>
    <property type="match status" value="1"/>
</dbReference>
<evidence type="ECO:0000259" key="2">
    <source>
        <dbReference type="PROSITE" id="PS50816"/>
    </source>
</evidence>
<sequence length="143" mass="15627">MENSWFMKGFKHVESLIIVDVSDSRRCGFGFGIIRNRDGTGVHNMNAFDLISMTPGFDLSGLFEGREPGEGPRVVHDEGAAGDGGEEGAAGDRRGDLRGGAVVPYGGGEEVLRRQLEYVKFCDQESKPSFKDIVWSWEGNNPS</sequence>
<keyword evidence="4" id="KW-1185">Reference proteome</keyword>
<comment type="caution">
    <text evidence="3">The sequence shown here is derived from an EMBL/GenBank/DDBJ whole genome shotgun (WGS) entry which is preliminary data.</text>
</comment>
<dbReference type="InterPro" id="IPR018451">
    <property type="entry name" value="NAF/FISL_domain"/>
</dbReference>
<dbReference type="InterPro" id="IPR004041">
    <property type="entry name" value="NAF_dom"/>
</dbReference>
<organism evidence="3">
    <name type="scientific">Salvia splendens</name>
    <name type="common">Scarlet sage</name>
    <dbReference type="NCBI Taxonomy" id="180675"/>
    <lineage>
        <taxon>Eukaryota</taxon>
        <taxon>Viridiplantae</taxon>
        <taxon>Streptophyta</taxon>
        <taxon>Embryophyta</taxon>
        <taxon>Tracheophyta</taxon>
        <taxon>Spermatophyta</taxon>
        <taxon>Magnoliopsida</taxon>
        <taxon>eudicotyledons</taxon>
        <taxon>Gunneridae</taxon>
        <taxon>Pentapetalae</taxon>
        <taxon>asterids</taxon>
        <taxon>lamiids</taxon>
        <taxon>Lamiales</taxon>
        <taxon>Lamiaceae</taxon>
        <taxon>Nepetoideae</taxon>
        <taxon>Mentheae</taxon>
        <taxon>Salviinae</taxon>
        <taxon>Salvia</taxon>
        <taxon>Salvia subgen. Calosphace</taxon>
        <taxon>core Calosphace</taxon>
    </lineage>
</organism>
<feature type="domain" description="NAF" evidence="2">
    <location>
        <begin position="40"/>
        <end position="64"/>
    </location>
</feature>
<name>A0A8X8YZX7_SALSN</name>